<dbReference type="InterPro" id="IPR006483">
    <property type="entry name" value="CRISPR-assoc_Cas3_HD"/>
</dbReference>
<dbReference type="Pfam" id="PF00270">
    <property type="entry name" value="DEAD"/>
    <property type="match status" value="1"/>
</dbReference>
<dbReference type="InterPro" id="IPR011545">
    <property type="entry name" value="DEAD/DEAH_box_helicase_dom"/>
</dbReference>
<dbReference type="SUPFAM" id="SSF109604">
    <property type="entry name" value="HD-domain/PDEase-like"/>
    <property type="match status" value="1"/>
</dbReference>
<reference evidence="12 13" key="1">
    <citation type="submission" date="2020-11" db="EMBL/GenBank/DDBJ databases">
        <authorList>
            <person name="Lassalle F."/>
        </authorList>
    </citation>
    <scope>NUCLEOTIDE SEQUENCE [LARGE SCALE GENOMIC DNA]</scope>
    <source>
        <strain evidence="12 13">JC140</strain>
    </source>
</reference>
<dbReference type="PROSITE" id="PS51192">
    <property type="entry name" value="HELICASE_ATP_BIND_1"/>
    <property type="match status" value="1"/>
</dbReference>
<comment type="similarity">
    <text evidence="2">In the central section; belongs to the CRISPR-associated helicase Cas3 family.</text>
</comment>
<dbReference type="InterPro" id="IPR054712">
    <property type="entry name" value="Cas3-like_dom"/>
</dbReference>
<evidence type="ECO:0000256" key="7">
    <source>
        <dbReference type="ARBA" id="ARBA00022806"/>
    </source>
</evidence>
<feature type="domain" description="Helicase ATP-binding" evidence="10">
    <location>
        <begin position="248"/>
        <end position="435"/>
    </location>
</feature>
<evidence type="ECO:0000259" key="11">
    <source>
        <dbReference type="PROSITE" id="PS51643"/>
    </source>
</evidence>
<dbReference type="InterPro" id="IPR006474">
    <property type="entry name" value="Helicase_Cas3_CRISPR-ass_core"/>
</dbReference>
<dbReference type="Gene3D" id="1.10.3210.30">
    <property type="match status" value="1"/>
</dbReference>
<dbReference type="Pfam" id="PF01966">
    <property type="entry name" value="HD"/>
    <property type="match status" value="1"/>
</dbReference>
<gene>
    <name evidence="12" type="ORF">REJC140_01578</name>
</gene>
<dbReference type="Proteomes" id="UP000606921">
    <property type="component" value="Unassembled WGS sequence"/>
</dbReference>
<evidence type="ECO:0000256" key="8">
    <source>
        <dbReference type="ARBA" id="ARBA00022840"/>
    </source>
</evidence>
<dbReference type="InterPro" id="IPR006674">
    <property type="entry name" value="HD_domain"/>
</dbReference>
<evidence type="ECO:0000256" key="6">
    <source>
        <dbReference type="ARBA" id="ARBA00022801"/>
    </source>
</evidence>
<evidence type="ECO:0000313" key="12">
    <source>
        <dbReference type="EMBL" id="CAD7049959.1"/>
    </source>
</evidence>
<keyword evidence="6" id="KW-0378">Hydrolase</keyword>
<dbReference type="Pfam" id="PF22590">
    <property type="entry name" value="Cas3-like_C_2"/>
    <property type="match status" value="1"/>
</dbReference>
<keyword evidence="5" id="KW-0547">Nucleotide-binding</keyword>
<protein>
    <submittedName>
        <fullName evidence="12">CRISPR-associated helicase/endonuclease Cas3</fullName>
    </submittedName>
</protein>
<evidence type="ECO:0000313" key="13">
    <source>
        <dbReference type="Proteomes" id="UP000606921"/>
    </source>
</evidence>
<sequence>MVWQRRESRMLYFAHTGNALDKSDWQLLPDHLRTVAELAAQMAAPLGLEKAAFLAGLFHDLGKYAPAFQRRLEGAEIRVDHSTAGARLLLGELVSGRDKGIADLIAYCIAGHHAGLPDRHSSLPSCLNLRLKKDTEPLDEAWRMDLRVETTDLVPSFVSGISTDRETAAFQYSMMTRAIFSCLVDADYKDTEAFYARLDERQPDRRWPTLQDLLPRLLTAFDTHMAGKANSDTELNRLRGRILSHVRGKATDRPGLFTLTVPTGGGKTLASLGFALDHAKAHGHTRIIYAIPFTSIIDQTAAIFRDILGNENVLEHHWAIEDDKLDREEDWKSRDKLRLAMEDWAAPVVVTTNVQFFESLFAARTSRARKVHNIFNSVIILDEAQIIPRHLLLPCLRALDELALNYRCTIILCTATQPALDQRRLPGGLPLEGRELAPDPQRLSDTLRRTRIIQTGPMSNDDLVAALREEEQTLVIVNSRKHTLELYHQARSAGLAGLVHLTTRQYAADRQRILGDVRERLNAGKPCRVIATSLIEAGVDVDFPKAWRAEAGLDQIIQAAGRVNREGRRPVDDSVVTVFSAPDYPPPSEIRGLIGDMERMRRKGHDLQSLGAIDDYFGEVYWRAGRQGLDRKGILADFKFSGEGTDFSFRTVAEKFRMIESEMVPVIVLGDEVAREAVEKLQVEGIASGGIARKLQTYVVQVPPKARDLLIRNGHVAFVRPDLRGDQFAVLQTESLYDREVGLLWEDAQYLATENSIV</sequence>
<evidence type="ECO:0000256" key="9">
    <source>
        <dbReference type="ARBA" id="ARBA00023118"/>
    </source>
</evidence>
<dbReference type="NCBIfam" id="TIGR01587">
    <property type="entry name" value="cas3_core"/>
    <property type="match status" value="1"/>
</dbReference>
<keyword evidence="13" id="KW-1185">Reference proteome</keyword>
<dbReference type="PROSITE" id="PS51643">
    <property type="entry name" value="HD_CAS3"/>
    <property type="match status" value="1"/>
</dbReference>
<keyword evidence="3" id="KW-0540">Nuclease</keyword>
<dbReference type="NCBIfam" id="TIGR01596">
    <property type="entry name" value="cas3_HD"/>
    <property type="match status" value="1"/>
</dbReference>
<evidence type="ECO:0000256" key="3">
    <source>
        <dbReference type="ARBA" id="ARBA00022722"/>
    </source>
</evidence>
<dbReference type="CDD" id="cd09641">
    <property type="entry name" value="Cas3''_I"/>
    <property type="match status" value="1"/>
</dbReference>
<dbReference type="InterPro" id="IPR027417">
    <property type="entry name" value="P-loop_NTPase"/>
</dbReference>
<evidence type="ECO:0000256" key="4">
    <source>
        <dbReference type="ARBA" id="ARBA00022723"/>
    </source>
</evidence>
<name>A0ABN7JV75_9HYPH</name>
<dbReference type="SMART" id="SM00487">
    <property type="entry name" value="DEXDc"/>
    <property type="match status" value="1"/>
</dbReference>
<accession>A0ABN7JV75</accession>
<organism evidence="12 13">
    <name type="scientific">Pseudorhizobium endolithicum</name>
    <dbReference type="NCBI Taxonomy" id="1191678"/>
    <lineage>
        <taxon>Bacteria</taxon>
        <taxon>Pseudomonadati</taxon>
        <taxon>Pseudomonadota</taxon>
        <taxon>Alphaproteobacteria</taxon>
        <taxon>Hyphomicrobiales</taxon>
        <taxon>Rhizobiaceae</taxon>
        <taxon>Rhizobium/Agrobacterium group</taxon>
        <taxon>Pseudorhizobium</taxon>
    </lineage>
</organism>
<keyword evidence="7" id="KW-0347">Helicase</keyword>
<evidence type="ECO:0000256" key="5">
    <source>
        <dbReference type="ARBA" id="ARBA00022741"/>
    </source>
</evidence>
<keyword evidence="8" id="KW-0067">ATP-binding</keyword>
<keyword evidence="4" id="KW-0479">Metal-binding</keyword>
<evidence type="ECO:0000256" key="1">
    <source>
        <dbReference type="ARBA" id="ARBA00006847"/>
    </source>
</evidence>
<comment type="caution">
    <text evidence="12">The sequence shown here is derived from an EMBL/GenBank/DDBJ whole genome shotgun (WGS) entry which is preliminary data.</text>
</comment>
<evidence type="ECO:0000259" key="10">
    <source>
        <dbReference type="PROSITE" id="PS51192"/>
    </source>
</evidence>
<evidence type="ECO:0000256" key="2">
    <source>
        <dbReference type="ARBA" id="ARBA00009046"/>
    </source>
</evidence>
<keyword evidence="9" id="KW-0051">Antiviral defense</keyword>
<dbReference type="Gene3D" id="3.40.50.300">
    <property type="entry name" value="P-loop containing nucleotide triphosphate hydrolases"/>
    <property type="match status" value="2"/>
</dbReference>
<feature type="domain" description="HD Cas3-type" evidence="11">
    <location>
        <begin position="21"/>
        <end position="189"/>
    </location>
</feature>
<dbReference type="InterPro" id="IPR014001">
    <property type="entry name" value="Helicase_ATP-bd"/>
</dbReference>
<dbReference type="InterPro" id="IPR038257">
    <property type="entry name" value="CRISPR-assoc_Cas3_HD_sf"/>
</dbReference>
<comment type="similarity">
    <text evidence="1">In the N-terminal section; belongs to the CRISPR-associated nuclease Cas3-HD family.</text>
</comment>
<dbReference type="SUPFAM" id="SSF52540">
    <property type="entry name" value="P-loop containing nucleoside triphosphate hydrolases"/>
    <property type="match status" value="1"/>
</dbReference>
<dbReference type="EMBL" id="CABFWF030000014">
    <property type="protein sequence ID" value="CAD7049959.1"/>
    <property type="molecule type" value="Genomic_DNA"/>
</dbReference>
<dbReference type="CDD" id="cd17930">
    <property type="entry name" value="DEXHc_cas3"/>
    <property type="match status" value="1"/>
</dbReference>
<proteinExistence type="inferred from homology"/>